<dbReference type="GO" id="GO:0016709">
    <property type="term" value="F:oxidoreductase activity, acting on paired donors, with incorporation or reduction of molecular oxygen, NAD(P)H as one donor, and incorporation of one atom of oxygen"/>
    <property type="evidence" value="ECO:0007669"/>
    <property type="project" value="UniProtKB-ARBA"/>
</dbReference>
<evidence type="ECO:0000256" key="5">
    <source>
        <dbReference type="SAM" id="MobiDB-lite"/>
    </source>
</evidence>
<dbReference type="Pfam" id="PF07976">
    <property type="entry name" value="Phe_hydrox_dim"/>
    <property type="match status" value="1"/>
</dbReference>
<dbReference type="Pfam" id="PF01494">
    <property type="entry name" value="FAD_binding_3"/>
    <property type="match status" value="1"/>
</dbReference>
<evidence type="ECO:0000313" key="8">
    <source>
        <dbReference type="EMBL" id="CUS08836.1"/>
    </source>
</evidence>
<sequence>MKRLAPGMSPARIPEHQTDTETTDVLVVGAGPAGLMLAAQLVRAGIPTKIIDERTDKTSTGRADGLQPKTLETLKQLGIADGILRKGAKIYDYSFWNSYPDTKLHRTNRDAHFPPVVDVLEPYILLVHQGMIEELFLADMEIRGAYVQRSSTFDSYALDENPNAEYPVIAKYKHNREDKVTRAKYLVGCDGAHSAVRRSMPGNEMQGESVDVFWGVLDGVIETDFPDLWSKCIISSHDKGTILSIPRERNMTRLYIELSTGSEGAKISKAIANQDFVMARGREILAPFTVDWKSVEWFGCYQSNSDYPRSSDSAKIASNFSHANRVFIAGDASHTHSPKAAQGMNVSMHDTFNLAWKLSLVLNSISPASLLASYPTERSKIAQDLISFDYEHANAFVKNDQAALAENFAKNIRFISGVGAVYDANTPLTTPSSTSGLGLIPGELLLPARATRYVDTNPVDIQLDIPLRNQFKIYFLASNYHSALQLLLEICEGISAPNTVMSRASKKSLLASYSAPKVEADEYIQPDRYVIPNLSRIFTFSTITQSPQKDIEFTDLPTLLRPYKWTLYNDRLEENVSPTKKWAGKRGLSDGEVMTVVVRPDGYVGVAEVWGQGMAEKAVGWLEGYFKGVLAV</sequence>
<dbReference type="InterPro" id="IPR038220">
    <property type="entry name" value="PHOX_C_sf"/>
</dbReference>
<dbReference type="EMBL" id="LN891111">
    <property type="protein sequence ID" value="CUS08836.1"/>
    <property type="molecule type" value="Genomic_DNA"/>
</dbReference>
<dbReference type="PANTHER" id="PTHR43004">
    <property type="entry name" value="TRK SYSTEM POTASSIUM UPTAKE PROTEIN"/>
    <property type="match status" value="1"/>
</dbReference>
<dbReference type="InterPro" id="IPR002938">
    <property type="entry name" value="FAD-bd"/>
</dbReference>
<feature type="region of interest" description="Disordered" evidence="5">
    <location>
        <begin position="1"/>
        <end position="20"/>
    </location>
</feature>
<evidence type="ECO:0000259" key="6">
    <source>
        <dbReference type="Pfam" id="PF01494"/>
    </source>
</evidence>
<dbReference type="Proteomes" id="UP001412239">
    <property type="component" value="Unassembled WGS sequence"/>
</dbReference>
<dbReference type="AlphaFoldDB" id="A0A292PMU5"/>
<comment type="similarity">
    <text evidence="1">Belongs to the PheA/TfdB FAD monooxygenase family.</text>
</comment>
<evidence type="ECO:0000256" key="2">
    <source>
        <dbReference type="ARBA" id="ARBA00022630"/>
    </source>
</evidence>
<dbReference type="PANTHER" id="PTHR43004:SF4">
    <property type="entry name" value="FAD-BINDING DOMAIN-CONTAINING PROTEIN"/>
    <property type="match status" value="1"/>
</dbReference>
<dbReference type="InterPro" id="IPR036188">
    <property type="entry name" value="FAD/NAD-bd_sf"/>
</dbReference>
<dbReference type="InterPro" id="IPR036249">
    <property type="entry name" value="Thioredoxin-like_sf"/>
</dbReference>
<accession>A0A292PMU5</accession>
<dbReference type="GO" id="GO:0071949">
    <property type="term" value="F:FAD binding"/>
    <property type="evidence" value="ECO:0007669"/>
    <property type="project" value="InterPro"/>
</dbReference>
<keyword evidence="2" id="KW-0285">Flavoprotein</keyword>
<evidence type="ECO:0008006" key="10">
    <source>
        <dbReference type="Google" id="ProtNLM"/>
    </source>
</evidence>
<protein>
    <recommendedName>
        <fullName evidence="10">FAD-binding domain-containing protein</fullName>
    </recommendedName>
</protein>
<feature type="domain" description="Phenol hydroxylase-like C-terminal dimerisation" evidence="7">
    <location>
        <begin position="438"/>
        <end position="630"/>
    </location>
</feature>
<dbReference type="SUPFAM" id="SSF52833">
    <property type="entry name" value="Thioredoxin-like"/>
    <property type="match status" value="1"/>
</dbReference>
<evidence type="ECO:0000256" key="3">
    <source>
        <dbReference type="ARBA" id="ARBA00022827"/>
    </source>
</evidence>
<keyword evidence="4" id="KW-0560">Oxidoreductase</keyword>
<proteinExistence type="inferred from homology"/>
<dbReference type="PRINTS" id="PR00420">
    <property type="entry name" value="RNGMNOXGNASE"/>
</dbReference>
<gene>
    <name evidence="8" type="ORF">GSTUAT00007080001</name>
</gene>
<evidence type="ECO:0000259" key="7">
    <source>
        <dbReference type="Pfam" id="PF07976"/>
    </source>
</evidence>
<reference evidence="8" key="1">
    <citation type="submission" date="2015-10" db="EMBL/GenBank/DDBJ databases">
        <authorList>
            <person name="Regsiter A."/>
            <person name="william w."/>
        </authorList>
    </citation>
    <scope>NUCLEOTIDE SEQUENCE</scope>
    <source>
        <strain evidence="8">Montdore</strain>
    </source>
</reference>
<name>A0A292PMU5_9PEZI</name>
<keyword evidence="3" id="KW-0274">FAD</keyword>
<evidence type="ECO:0000256" key="1">
    <source>
        <dbReference type="ARBA" id="ARBA00007801"/>
    </source>
</evidence>
<dbReference type="Gene3D" id="3.40.30.20">
    <property type="match status" value="1"/>
</dbReference>
<dbReference type="Gene3D" id="3.30.9.10">
    <property type="entry name" value="D-Amino Acid Oxidase, subunit A, domain 2"/>
    <property type="match status" value="1"/>
</dbReference>
<dbReference type="InterPro" id="IPR012941">
    <property type="entry name" value="Phe_hydrox_C_dim_dom"/>
</dbReference>
<keyword evidence="9" id="KW-1185">Reference proteome</keyword>
<dbReference type="SUPFAM" id="SSF54373">
    <property type="entry name" value="FAD-linked reductases, C-terminal domain"/>
    <property type="match status" value="1"/>
</dbReference>
<evidence type="ECO:0000256" key="4">
    <source>
        <dbReference type="ARBA" id="ARBA00023002"/>
    </source>
</evidence>
<dbReference type="InterPro" id="IPR050641">
    <property type="entry name" value="RIFMO-like"/>
</dbReference>
<feature type="domain" description="FAD-binding" evidence="6">
    <location>
        <begin position="23"/>
        <end position="388"/>
    </location>
</feature>
<organism evidence="8 9">
    <name type="scientific">Tuber aestivum</name>
    <name type="common">summer truffle</name>
    <dbReference type="NCBI Taxonomy" id="59557"/>
    <lineage>
        <taxon>Eukaryota</taxon>
        <taxon>Fungi</taxon>
        <taxon>Dikarya</taxon>
        <taxon>Ascomycota</taxon>
        <taxon>Pezizomycotina</taxon>
        <taxon>Pezizomycetes</taxon>
        <taxon>Pezizales</taxon>
        <taxon>Tuberaceae</taxon>
        <taxon>Tuber</taxon>
    </lineage>
</organism>
<dbReference type="SUPFAM" id="SSF51905">
    <property type="entry name" value="FAD/NAD(P)-binding domain"/>
    <property type="match status" value="1"/>
</dbReference>
<dbReference type="Gene3D" id="3.50.50.60">
    <property type="entry name" value="FAD/NAD(P)-binding domain"/>
    <property type="match status" value="1"/>
</dbReference>
<evidence type="ECO:0000313" key="9">
    <source>
        <dbReference type="Proteomes" id="UP001412239"/>
    </source>
</evidence>